<dbReference type="PANTHER" id="PTHR42986">
    <property type="entry name" value="BENZALDEHYDE DEHYDROGENASE YFMT"/>
    <property type="match status" value="1"/>
</dbReference>
<dbReference type="PROSITE" id="PS00687">
    <property type="entry name" value="ALDEHYDE_DEHYDR_GLU"/>
    <property type="match status" value="1"/>
</dbReference>
<evidence type="ECO:0000256" key="2">
    <source>
        <dbReference type="ARBA" id="ARBA00023002"/>
    </source>
</evidence>
<dbReference type="CDD" id="cd07152">
    <property type="entry name" value="ALDH_BenzADH"/>
    <property type="match status" value="1"/>
</dbReference>
<sequence>MSEQAHLLDDDRWQGNLFDGTWRKASQTQDVNEPATGQSLGTAGVATADEAKEAAKKAAAAQRDWAKTSPRERAAVLRRAGLLFEEHAEHISEWIIREAGSIPPKAGLEAQIAADECFEASALPTLAQGEVLASNEDRWSFARHKPIGVVSVIAPFNFPLILSIRAVAPALALGNAVLLKPDPRTAVSGGVVLARIFEEAGLPAGLLHLLPGDHTVGAAVVEAPEVGCVAFTGSTGAGRKIGETCGRLLKRAHLELGGNNAMIVLPGADLAKAASAAAFGSFLHQGQICMTTGRHLVHEDIYDQYVDALAEKAKNLPVGDPFKEQVALGPIIDDRQLSNISQLVEDSISAGATAAAGGKADGPFFAPTVLTDLKPDHPAWQQEIFGPVAPVMRFASVEEAIELANASEFGLSISILGDVGQAMAIADQLDSGKIHINEQTVSDEANAPFGGTKDSGNGSRVGGVRHNIESFTETQWVTMRGDIAPYPF</sequence>
<dbReference type="InterPro" id="IPR016161">
    <property type="entry name" value="Ald_DH/histidinol_DH"/>
</dbReference>
<evidence type="ECO:0000256" key="6">
    <source>
        <dbReference type="SAM" id="MobiDB-lite"/>
    </source>
</evidence>
<dbReference type="InterPro" id="IPR016162">
    <property type="entry name" value="Ald_DH_N"/>
</dbReference>
<keyword evidence="3" id="KW-0520">NAD</keyword>
<reference evidence="8 9" key="1">
    <citation type="submission" date="2024-09" db="EMBL/GenBank/DDBJ databases">
        <authorList>
            <person name="Sun Q."/>
            <person name="Mori K."/>
        </authorList>
    </citation>
    <scope>NUCLEOTIDE SEQUENCE [LARGE SCALE GENOMIC DNA]</scope>
    <source>
        <strain evidence="8 9">NCAIM B.02604</strain>
    </source>
</reference>
<feature type="domain" description="Aldehyde dehydrogenase" evidence="7">
    <location>
        <begin position="22"/>
        <end position="477"/>
    </location>
</feature>
<dbReference type="EMBL" id="JBHLUB010000028">
    <property type="protein sequence ID" value="MFC0582027.1"/>
    <property type="molecule type" value="Genomic_DNA"/>
</dbReference>
<feature type="compositionally biased region" description="Polar residues" evidence="6">
    <location>
        <begin position="24"/>
        <end position="41"/>
    </location>
</feature>
<proteinExistence type="inferred from homology"/>
<organism evidence="8 9">
    <name type="scientific">Micrococcoides hystricis</name>
    <dbReference type="NCBI Taxonomy" id="1572761"/>
    <lineage>
        <taxon>Bacteria</taxon>
        <taxon>Bacillati</taxon>
        <taxon>Actinomycetota</taxon>
        <taxon>Actinomycetes</taxon>
        <taxon>Micrococcales</taxon>
        <taxon>Micrococcaceae</taxon>
        <taxon>Micrococcoides</taxon>
    </lineage>
</organism>
<dbReference type="Proteomes" id="UP001589862">
    <property type="component" value="Unassembled WGS sequence"/>
</dbReference>
<feature type="region of interest" description="Disordered" evidence="6">
    <location>
        <begin position="19"/>
        <end position="43"/>
    </location>
</feature>
<dbReference type="Gene3D" id="3.40.605.10">
    <property type="entry name" value="Aldehyde Dehydrogenase, Chain A, domain 1"/>
    <property type="match status" value="1"/>
</dbReference>
<evidence type="ECO:0000259" key="7">
    <source>
        <dbReference type="Pfam" id="PF00171"/>
    </source>
</evidence>
<dbReference type="InterPro" id="IPR015590">
    <property type="entry name" value="Aldehyde_DH_dom"/>
</dbReference>
<keyword evidence="2 5" id="KW-0560">Oxidoreductase</keyword>
<dbReference type="InterPro" id="IPR016163">
    <property type="entry name" value="Ald_DH_C"/>
</dbReference>
<evidence type="ECO:0000256" key="5">
    <source>
        <dbReference type="RuleBase" id="RU003345"/>
    </source>
</evidence>
<feature type="region of interest" description="Disordered" evidence="6">
    <location>
        <begin position="441"/>
        <end position="463"/>
    </location>
</feature>
<dbReference type="RefSeq" id="WP_377458884.1">
    <property type="nucleotide sequence ID" value="NZ_JBHLUB010000028.1"/>
</dbReference>
<comment type="caution">
    <text evidence="8">The sequence shown here is derived from an EMBL/GenBank/DDBJ whole genome shotgun (WGS) entry which is preliminary data.</text>
</comment>
<dbReference type="SUPFAM" id="SSF53720">
    <property type="entry name" value="ALDH-like"/>
    <property type="match status" value="1"/>
</dbReference>
<gene>
    <name evidence="8" type="ORF">ACFFFR_06475</name>
</gene>
<comment type="similarity">
    <text evidence="1 5">Belongs to the aldehyde dehydrogenase family.</text>
</comment>
<dbReference type="Pfam" id="PF00171">
    <property type="entry name" value="Aldedh"/>
    <property type="match status" value="1"/>
</dbReference>
<accession>A0ABV6PA83</accession>
<evidence type="ECO:0000313" key="8">
    <source>
        <dbReference type="EMBL" id="MFC0582027.1"/>
    </source>
</evidence>
<feature type="active site" evidence="4">
    <location>
        <position position="255"/>
    </location>
</feature>
<dbReference type="PANTHER" id="PTHR42986:SF1">
    <property type="entry name" value="BENZALDEHYDE DEHYDROGENASE YFMT"/>
    <property type="match status" value="1"/>
</dbReference>
<evidence type="ECO:0000313" key="9">
    <source>
        <dbReference type="Proteomes" id="UP001589862"/>
    </source>
</evidence>
<dbReference type="Gene3D" id="3.40.309.10">
    <property type="entry name" value="Aldehyde Dehydrogenase, Chain A, domain 2"/>
    <property type="match status" value="1"/>
</dbReference>
<protein>
    <submittedName>
        <fullName evidence="8">Benzaldehyde dehydrogenase</fullName>
    </submittedName>
</protein>
<evidence type="ECO:0000256" key="1">
    <source>
        <dbReference type="ARBA" id="ARBA00009986"/>
    </source>
</evidence>
<evidence type="ECO:0000256" key="3">
    <source>
        <dbReference type="ARBA" id="ARBA00023027"/>
    </source>
</evidence>
<keyword evidence="9" id="KW-1185">Reference proteome</keyword>
<evidence type="ECO:0000256" key="4">
    <source>
        <dbReference type="PROSITE-ProRule" id="PRU10007"/>
    </source>
</evidence>
<name>A0ABV6PA83_9MICC</name>
<dbReference type="InterPro" id="IPR029510">
    <property type="entry name" value="Ald_DH_CS_GLU"/>
</dbReference>